<dbReference type="AlphaFoldDB" id="A0A146LXR6"/>
<dbReference type="CDD" id="cd01650">
    <property type="entry name" value="RT_nLTR_like"/>
    <property type="match status" value="1"/>
</dbReference>
<dbReference type="InterPro" id="IPR000477">
    <property type="entry name" value="RT_dom"/>
</dbReference>
<protein>
    <submittedName>
        <fullName evidence="3">Putative RNA-directed DNA polymerase from transposon BS</fullName>
    </submittedName>
</protein>
<name>A0A146LXR6_LYGHE</name>
<dbReference type="SUPFAM" id="SSF56672">
    <property type="entry name" value="DNA/RNA polymerases"/>
    <property type="match status" value="1"/>
</dbReference>
<keyword evidence="3" id="KW-0695">RNA-directed DNA polymerase</keyword>
<dbReference type="InterPro" id="IPR043502">
    <property type="entry name" value="DNA/RNA_pol_sf"/>
</dbReference>
<sequence>MRVAHSKPAAGRVIFWNCRGFSNMSFCFQKFSDKDIICLSETHLLCPPISRPSCLEGFEIIHSFACRKSLRGRGSGGLAVCFKGSSFSSEVIHVNDKWIFLKLSSGAGDMIIGNIYLKSGISPLILEELGNILEVVASVECYPSLILGGDWNVRVGNLNSVSGEELPSHLEPGRLSLDPVVSSGARDMVDLLESYGLMLLNGRTRSDSPGGFTFCSSNGRSTIDLVWGGLPDCVQDLEVATDWVSGSDHFPIIVKLWGHAPGPPRVKTVLRWKPELAQAYFDRLKYSDRVALVGSCLDIEVLSENMFQAIKETSEALGMRIDIIENSNLKFPKWHDKECVSARKDLVNFQKFCKSVNYVEPFATELVRMKKALSNFLNWKREGFNRCMWGKLAMVRCSRQFWEAVNFFRSGSHVAIPIPLDDWVTFYSGLYPPRVSDDGDFYDVRHPWLDREFTTEEVAASIGRCRAGKAPGSDELSAEFYQHLPSNWICYLTCLFNRIFDQEELPNRWSELLLVVLHKKGDMGDPNHYRGIALVNLIVKIFTQVLKDRLEAWVEECNLLPEIQAGFRRGRSCMDNVFVLSAVIGLQLRLRQRCAFCVFVDFKRAFDSINHSKLWYKLHTLGVSSKFIRILRYLYSNACFRVRVNGQLSEAVDLTEGVLQGEILSPLLFALYLADIESFFRARNVRGLNINGSSDLILLLYADDMTLLGDSLVDINHKLRILQEYCELSQLTVNTGKTKLVCFRRCGGIKPLTSPVMFGDTQLEQVRSYTYLGVPFPSSGVFSETSGYFCSKANTAVGAACQIMIKTKLKSWEARNTLFNALVKSVLLYSAAVWSLRYLDVIERVQIGYLKRLFLVSRSTPDAIVRSEAGMLPLAALVIQDALRWLGKVACMPVERLPRQCLERMIHLAQRDCDLRYNWYAQLRLVLRNYECVALEIAQNQAFSAEQFRGVSNRVMPGLIDKLFMKDRDSIINSRYSLVYKSISSFTPGIPANYLVADWPVSALRTFAQLRAIGKHSARILVDMQVLKLDPSSLCPLCNWSACDDLTHLFFGCPMLRCARVKFITPVTLTPLLPAEQFKRWLNSSDRTLGVRFAAFIKEAIGIRDLILSV</sequence>
<dbReference type="InterPro" id="IPR036691">
    <property type="entry name" value="Endo/exonu/phosph_ase_sf"/>
</dbReference>
<dbReference type="PANTHER" id="PTHR47027">
    <property type="entry name" value="REVERSE TRANSCRIPTASE DOMAIN-CONTAINING PROTEIN"/>
    <property type="match status" value="1"/>
</dbReference>
<gene>
    <name evidence="3" type="primary">RTase_62</name>
    <name evidence="2" type="synonym">RTase_112</name>
    <name evidence="3" type="ORF">g.75303</name>
    <name evidence="2" type="ORF">g.75312</name>
</gene>
<dbReference type="GO" id="GO:0003964">
    <property type="term" value="F:RNA-directed DNA polymerase activity"/>
    <property type="evidence" value="ECO:0007669"/>
    <property type="project" value="UniProtKB-KW"/>
</dbReference>
<keyword evidence="3" id="KW-0808">Transferase</keyword>
<keyword evidence="3" id="KW-0548">Nucleotidyltransferase</keyword>
<evidence type="ECO:0000313" key="3">
    <source>
        <dbReference type="EMBL" id="JAQ12401.1"/>
    </source>
</evidence>
<dbReference type="Gene3D" id="3.60.10.10">
    <property type="entry name" value="Endonuclease/exonuclease/phosphatase"/>
    <property type="match status" value="1"/>
</dbReference>
<evidence type="ECO:0000313" key="2">
    <source>
        <dbReference type="EMBL" id="JAQ03807.1"/>
    </source>
</evidence>
<dbReference type="Pfam" id="PF00078">
    <property type="entry name" value="RVT_1"/>
    <property type="match status" value="1"/>
</dbReference>
<evidence type="ECO:0000259" key="1">
    <source>
        <dbReference type="PROSITE" id="PS50878"/>
    </source>
</evidence>
<organism evidence="3">
    <name type="scientific">Lygus hesperus</name>
    <name type="common">Western plant bug</name>
    <dbReference type="NCBI Taxonomy" id="30085"/>
    <lineage>
        <taxon>Eukaryota</taxon>
        <taxon>Metazoa</taxon>
        <taxon>Ecdysozoa</taxon>
        <taxon>Arthropoda</taxon>
        <taxon>Hexapoda</taxon>
        <taxon>Insecta</taxon>
        <taxon>Pterygota</taxon>
        <taxon>Neoptera</taxon>
        <taxon>Paraneoptera</taxon>
        <taxon>Hemiptera</taxon>
        <taxon>Heteroptera</taxon>
        <taxon>Panheteroptera</taxon>
        <taxon>Cimicomorpha</taxon>
        <taxon>Miridae</taxon>
        <taxon>Mirini</taxon>
        <taxon>Lygus</taxon>
    </lineage>
</organism>
<dbReference type="PROSITE" id="PS50878">
    <property type="entry name" value="RT_POL"/>
    <property type="match status" value="1"/>
</dbReference>
<feature type="domain" description="Reverse transcriptase" evidence="1">
    <location>
        <begin position="498"/>
        <end position="776"/>
    </location>
</feature>
<dbReference type="EMBL" id="GDHC01006228">
    <property type="protein sequence ID" value="JAQ12401.1"/>
    <property type="molecule type" value="Transcribed_RNA"/>
</dbReference>
<proteinExistence type="predicted"/>
<dbReference type="EMBL" id="GDHC01014822">
    <property type="protein sequence ID" value="JAQ03807.1"/>
    <property type="molecule type" value="Transcribed_RNA"/>
</dbReference>
<dbReference type="PANTHER" id="PTHR47027:SF20">
    <property type="entry name" value="REVERSE TRANSCRIPTASE-LIKE PROTEIN WITH RNA-DIRECTED DNA POLYMERASE DOMAIN"/>
    <property type="match status" value="1"/>
</dbReference>
<dbReference type="SUPFAM" id="SSF56219">
    <property type="entry name" value="DNase I-like"/>
    <property type="match status" value="1"/>
</dbReference>
<accession>A0A146LXR6</accession>
<reference evidence="3" key="1">
    <citation type="journal article" date="2016" name="Gigascience">
        <title>De novo construction of an expanded transcriptome assembly for the western tarnished plant bug, Lygus hesperus.</title>
        <authorList>
            <person name="Tassone E.E."/>
            <person name="Geib S.M."/>
            <person name="Hall B."/>
            <person name="Fabrick J.A."/>
            <person name="Brent C.S."/>
            <person name="Hull J.J."/>
        </authorList>
    </citation>
    <scope>NUCLEOTIDE SEQUENCE</scope>
</reference>